<organism evidence="2 3">
    <name type="scientific">Aeoliella mucimassa</name>
    <dbReference type="NCBI Taxonomy" id="2527972"/>
    <lineage>
        <taxon>Bacteria</taxon>
        <taxon>Pseudomonadati</taxon>
        <taxon>Planctomycetota</taxon>
        <taxon>Planctomycetia</taxon>
        <taxon>Pirellulales</taxon>
        <taxon>Lacipirellulaceae</taxon>
        <taxon>Aeoliella</taxon>
    </lineage>
</organism>
<feature type="chain" id="PRO_5021767538" description="Flagellar protein FliL" evidence="1">
    <location>
        <begin position="22"/>
        <end position="147"/>
    </location>
</feature>
<name>A0A518AHT7_9BACT</name>
<dbReference type="Proteomes" id="UP000315750">
    <property type="component" value="Chromosome"/>
</dbReference>
<evidence type="ECO:0008006" key="4">
    <source>
        <dbReference type="Google" id="ProtNLM"/>
    </source>
</evidence>
<gene>
    <name evidence="2" type="ORF">Pan181_04710</name>
</gene>
<reference evidence="2 3" key="1">
    <citation type="submission" date="2019-02" db="EMBL/GenBank/DDBJ databases">
        <title>Deep-cultivation of Planctomycetes and their phenomic and genomic characterization uncovers novel biology.</title>
        <authorList>
            <person name="Wiegand S."/>
            <person name="Jogler M."/>
            <person name="Boedeker C."/>
            <person name="Pinto D."/>
            <person name="Vollmers J."/>
            <person name="Rivas-Marin E."/>
            <person name="Kohn T."/>
            <person name="Peeters S.H."/>
            <person name="Heuer A."/>
            <person name="Rast P."/>
            <person name="Oberbeckmann S."/>
            <person name="Bunk B."/>
            <person name="Jeske O."/>
            <person name="Meyerdierks A."/>
            <person name="Storesund J.E."/>
            <person name="Kallscheuer N."/>
            <person name="Luecker S."/>
            <person name="Lage O.M."/>
            <person name="Pohl T."/>
            <person name="Merkel B.J."/>
            <person name="Hornburger P."/>
            <person name="Mueller R.-W."/>
            <person name="Bruemmer F."/>
            <person name="Labrenz M."/>
            <person name="Spormann A.M."/>
            <person name="Op den Camp H."/>
            <person name="Overmann J."/>
            <person name="Amann R."/>
            <person name="Jetten M.S.M."/>
            <person name="Mascher T."/>
            <person name="Medema M.H."/>
            <person name="Devos D.P."/>
            <person name="Kaster A.-K."/>
            <person name="Ovreas L."/>
            <person name="Rohde M."/>
            <person name="Galperin M.Y."/>
            <person name="Jogler C."/>
        </authorList>
    </citation>
    <scope>NUCLEOTIDE SEQUENCE [LARGE SCALE GENOMIC DNA]</scope>
    <source>
        <strain evidence="2 3">Pan181</strain>
    </source>
</reference>
<evidence type="ECO:0000313" key="3">
    <source>
        <dbReference type="Proteomes" id="UP000315750"/>
    </source>
</evidence>
<protein>
    <recommendedName>
        <fullName evidence="4">Flagellar protein FliL</fullName>
    </recommendedName>
</protein>
<dbReference type="RefSeq" id="WP_145245289.1">
    <property type="nucleotide sequence ID" value="NZ_CP036278.1"/>
</dbReference>
<dbReference type="PROSITE" id="PS51257">
    <property type="entry name" value="PROKAR_LIPOPROTEIN"/>
    <property type="match status" value="1"/>
</dbReference>
<evidence type="ECO:0000313" key="2">
    <source>
        <dbReference type="EMBL" id="QDU54290.1"/>
    </source>
</evidence>
<sequence length="147" mass="16825" precursor="true">MRYPRAILCLALTTLVLGGAAGCYDSKSLIDEVRNKAIRTRLDELDLGYFRTTLPRSAVDDSPMEVEVEMYGTVVRHKIPALEEELKEQEYRLRQEVVIALRQTNANEIADPNLVTFRERLLTVYNTVLENAPIESLGFRQVRFIPL</sequence>
<dbReference type="AlphaFoldDB" id="A0A518AHT7"/>
<dbReference type="EMBL" id="CP036278">
    <property type="protein sequence ID" value="QDU54290.1"/>
    <property type="molecule type" value="Genomic_DNA"/>
</dbReference>
<accession>A0A518AHT7</accession>
<keyword evidence="1" id="KW-0732">Signal</keyword>
<feature type="signal peptide" evidence="1">
    <location>
        <begin position="1"/>
        <end position="21"/>
    </location>
</feature>
<proteinExistence type="predicted"/>
<dbReference type="KEGG" id="amuc:Pan181_04710"/>
<evidence type="ECO:0000256" key="1">
    <source>
        <dbReference type="SAM" id="SignalP"/>
    </source>
</evidence>
<keyword evidence="3" id="KW-1185">Reference proteome</keyword>
<dbReference type="OrthoDB" id="279167at2"/>